<keyword evidence="2" id="KW-0489">Methyltransferase</keyword>
<feature type="domain" description="Methyltransferase type 11" evidence="1">
    <location>
        <begin position="50"/>
        <end position="143"/>
    </location>
</feature>
<organism evidence="2 3">
    <name type="scientific">Roseomonas gilardii</name>
    <dbReference type="NCBI Taxonomy" id="257708"/>
    <lineage>
        <taxon>Bacteria</taxon>
        <taxon>Pseudomonadati</taxon>
        <taxon>Pseudomonadota</taxon>
        <taxon>Alphaproteobacteria</taxon>
        <taxon>Acetobacterales</taxon>
        <taxon>Roseomonadaceae</taxon>
        <taxon>Roseomonas</taxon>
    </lineage>
</organism>
<dbReference type="STRING" id="257708.RGI145_11980"/>
<dbReference type="InterPro" id="IPR029063">
    <property type="entry name" value="SAM-dependent_MTases_sf"/>
</dbReference>
<dbReference type="RefSeq" id="WP_075798542.1">
    <property type="nucleotide sequence ID" value="NZ_CP015583.1"/>
</dbReference>
<dbReference type="Gene3D" id="3.40.50.150">
    <property type="entry name" value="Vaccinia Virus protein VP39"/>
    <property type="match status" value="1"/>
</dbReference>
<dbReference type="SUPFAM" id="SSF53335">
    <property type="entry name" value="S-adenosyl-L-methionine-dependent methyltransferases"/>
    <property type="match status" value="1"/>
</dbReference>
<dbReference type="Proteomes" id="UP000185494">
    <property type="component" value="Chromosome 1"/>
</dbReference>
<keyword evidence="2" id="KW-0808">Transferase</keyword>
<evidence type="ECO:0000259" key="1">
    <source>
        <dbReference type="Pfam" id="PF08241"/>
    </source>
</evidence>
<dbReference type="KEGG" id="rgi:RGI145_11980"/>
<reference evidence="2 3" key="1">
    <citation type="submission" date="2016-05" db="EMBL/GenBank/DDBJ databases">
        <title>Complete Genome and Methylome Analysis of Psychrotrophic Bacterial Isolates from Antarctic Lake Untersee.</title>
        <authorList>
            <person name="Fomenkov A."/>
            <person name="Akimov V.N."/>
            <person name="Vasilyeva L.V."/>
            <person name="Andersen D."/>
            <person name="Vincze T."/>
            <person name="Roberts R.J."/>
        </authorList>
    </citation>
    <scope>NUCLEOTIDE SEQUENCE [LARGE SCALE GENOMIC DNA]</scope>
    <source>
        <strain evidence="2 3">U14-5</strain>
    </source>
</reference>
<protein>
    <submittedName>
        <fullName evidence="2">Methyltransferase</fullName>
    </submittedName>
</protein>
<dbReference type="CDD" id="cd02440">
    <property type="entry name" value="AdoMet_MTases"/>
    <property type="match status" value="1"/>
</dbReference>
<name>A0A1L7AG81_9PROT</name>
<dbReference type="InterPro" id="IPR013216">
    <property type="entry name" value="Methyltransf_11"/>
</dbReference>
<evidence type="ECO:0000313" key="2">
    <source>
        <dbReference type="EMBL" id="APT57720.1"/>
    </source>
</evidence>
<dbReference type="GO" id="GO:0032259">
    <property type="term" value="P:methylation"/>
    <property type="evidence" value="ECO:0007669"/>
    <property type="project" value="UniProtKB-KW"/>
</dbReference>
<dbReference type="GO" id="GO:0008757">
    <property type="term" value="F:S-adenosylmethionine-dependent methyltransferase activity"/>
    <property type="evidence" value="ECO:0007669"/>
    <property type="project" value="InterPro"/>
</dbReference>
<sequence length="261" mass="28772">MHQAKVTTLWEANAEHWTRQVRAGLDVYRDALNTPAFLAMLPPVAKLEGLDIGCGEGANTRQLARHGARMRAVDIAPTFIRHAREAEAAEPLGIAYGVGDGTALPFPDARFDFATAFMSLMDMPDQALALRETARVLRPGGFLQFSILHPCFAPPHRKVLREADGRVRGVELARYFEDTAGAVEEWHFSTLPPAERTRVPPFRVPRFHRTLSGWVGIILAAGLRIEAMGEPSASEEVAREVPGVADTRVVPLFLHIRARKG</sequence>
<dbReference type="AlphaFoldDB" id="A0A1L7AG81"/>
<dbReference type="EMBL" id="CP015583">
    <property type="protein sequence ID" value="APT57720.1"/>
    <property type="molecule type" value="Genomic_DNA"/>
</dbReference>
<dbReference type="PANTHER" id="PTHR43591">
    <property type="entry name" value="METHYLTRANSFERASE"/>
    <property type="match status" value="1"/>
</dbReference>
<dbReference type="Pfam" id="PF08241">
    <property type="entry name" value="Methyltransf_11"/>
    <property type="match status" value="1"/>
</dbReference>
<gene>
    <name evidence="2" type="ORF">RGI145_11980</name>
</gene>
<evidence type="ECO:0000313" key="3">
    <source>
        <dbReference type="Proteomes" id="UP000185494"/>
    </source>
</evidence>
<proteinExistence type="predicted"/>
<accession>A0A1L7AG81</accession>